<reference evidence="2" key="1">
    <citation type="submission" date="2019-05" db="EMBL/GenBank/DDBJ databases">
        <title>Complete genome sequencing of Absiella argi strain JCM 30884.</title>
        <authorList>
            <person name="Sakamoto M."/>
            <person name="Murakami T."/>
            <person name="Mori H."/>
        </authorList>
    </citation>
    <scope>NUCLEOTIDE SEQUENCE [LARGE SCALE GENOMIC DNA]</scope>
    <source>
        <strain evidence="2">JCM 30884</strain>
    </source>
</reference>
<proteinExistence type="predicted"/>
<protein>
    <submittedName>
        <fullName evidence="1">Uncharacterized protein</fullName>
    </submittedName>
</protein>
<accession>A0A6N4TE92</accession>
<dbReference type="AlphaFoldDB" id="A0A6N4TE92"/>
<dbReference type="Proteomes" id="UP000464754">
    <property type="component" value="Chromosome"/>
</dbReference>
<keyword evidence="2" id="KW-1185">Reference proteome</keyword>
<dbReference type="KEGG" id="aarg:Aargi30884_01530"/>
<dbReference type="EMBL" id="AP019695">
    <property type="protein sequence ID" value="BBK21250.1"/>
    <property type="molecule type" value="Genomic_DNA"/>
</dbReference>
<gene>
    <name evidence="1" type="ORF">Aargi30884_01530</name>
</gene>
<dbReference type="RefSeq" id="WP_118276918.1">
    <property type="nucleotide sequence ID" value="NZ_AP019695.1"/>
</dbReference>
<sequence>MELKEEIFDFKSYESKFLKWEAEEIIIDDSKAWWCLKNPNSSVQKICMFRDGPVVNVYGNFTFDKMTCLGDVCNLAYDDLDYQFGKLSEASKKYLYAFDDEECKKDVINWMKEHLSCDEYLDHEINEIAEYISNLDISCTNDWLIADFCERKNYDCGSLLYFVEECFKNVDNCETWIDFLKNSELGNFDDFYESILWEAGKKIRQDFFINLYALKICGEKLNEKNK</sequence>
<evidence type="ECO:0000313" key="1">
    <source>
        <dbReference type="EMBL" id="BBK21250.1"/>
    </source>
</evidence>
<organism evidence="1 2">
    <name type="scientific">Amedibacterium intestinale</name>
    <dbReference type="NCBI Taxonomy" id="2583452"/>
    <lineage>
        <taxon>Bacteria</taxon>
        <taxon>Bacillati</taxon>
        <taxon>Bacillota</taxon>
        <taxon>Erysipelotrichia</taxon>
        <taxon>Erysipelotrichales</taxon>
        <taxon>Erysipelotrichaceae</taxon>
        <taxon>Amedibacterium</taxon>
    </lineage>
</organism>
<name>A0A6N4TE92_9FIRM</name>
<evidence type="ECO:0000313" key="2">
    <source>
        <dbReference type="Proteomes" id="UP000464754"/>
    </source>
</evidence>